<feature type="domain" description="HD-GYP" evidence="1">
    <location>
        <begin position="117"/>
        <end position="313"/>
    </location>
</feature>
<dbReference type="Gene3D" id="1.10.3210.10">
    <property type="entry name" value="Hypothetical protein af1432"/>
    <property type="match status" value="1"/>
</dbReference>
<keyword evidence="3" id="KW-1185">Reference proteome</keyword>
<organism evidence="2 3">
    <name type="scientific">Paenibacillus hunanensis</name>
    <dbReference type="NCBI Taxonomy" id="539262"/>
    <lineage>
        <taxon>Bacteria</taxon>
        <taxon>Bacillati</taxon>
        <taxon>Bacillota</taxon>
        <taxon>Bacilli</taxon>
        <taxon>Bacillales</taxon>
        <taxon>Paenibacillaceae</taxon>
        <taxon>Paenibacillus</taxon>
    </lineage>
</organism>
<dbReference type="PANTHER" id="PTHR43155:SF2">
    <property type="entry name" value="CYCLIC DI-GMP PHOSPHODIESTERASE PA4108"/>
    <property type="match status" value="1"/>
</dbReference>
<dbReference type="CDD" id="cd00077">
    <property type="entry name" value="HDc"/>
    <property type="match status" value="1"/>
</dbReference>
<evidence type="ECO:0000313" key="2">
    <source>
        <dbReference type="EMBL" id="MDR6246356.1"/>
    </source>
</evidence>
<evidence type="ECO:0000259" key="1">
    <source>
        <dbReference type="PROSITE" id="PS51832"/>
    </source>
</evidence>
<accession>A0ABU1J4C4</accession>
<dbReference type="SUPFAM" id="SSF109604">
    <property type="entry name" value="HD-domain/PDEase-like"/>
    <property type="match status" value="1"/>
</dbReference>
<comment type="caution">
    <text evidence="2">The sequence shown here is derived from an EMBL/GenBank/DDBJ whole genome shotgun (WGS) entry which is preliminary data.</text>
</comment>
<dbReference type="InterPro" id="IPR003607">
    <property type="entry name" value="HD/PDEase_dom"/>
</dbReference>
<sequence>MMVMTPVHELKPGIQLYNDVFTERGQLLLPKGKVLMPRDLMILKAFLVTEIDNERPLPPLAAEMPVILETTIMSHPDRVAFEKVYEEMIRTLKQSFQSALVEEIPIYKLRTGLEQLINNSKQYNILTYTPQRLKKEEYMYHNALLTGMTSYRIAKWMHLPPNEGMQVALAGLLHDIGNIRIDPDILYKPTQLEPGEVEEMRRHTRYGYDLLKNVKGINEGVKLAALQHHEKVDGSGYPLRLEQSQIHIYAKIVAVADIFHAMTLSKNYRQAQSPYLVLEQLETESFGKLDPAVVTTFIRKVTQFHNGAKVRLNNGSVGRIVFSDRDHPTRPMVAVGEIIYNLIENRQLHIQSVVQR</sequence>
<evidence type="ECO:0000313" key="3">
    <source>
        <dbReference type="Proteomes" id="UP001185028"/>
    </source>
</evidence>
<protein>
    <submittedName>
        <fullName evidence="2">HD-GYP domain-containing protein (C-di-GMP phosphodiesterase class II)</fullName>
    </submittedName>
</protein>
<dbReference type="Pfam" id="PF13487">
    <property type="entry name" value="HD_5"/>
    <property type="match status" value="1"/>
</dbReference>
<dbReference type="SMART" id="SM00471">
    <property type="entry name" value="HDc"/>
    <property type="match status" value="1"/>
</dbReference>
<dbReference type="PANTHER" id="PTHR43155">
    <property type="entry name" value="CYCLIC DI-GMP PHOSPHODIESTERASE PA4108-RELATED"/>
    <property type="match status" value="1"/>
</dbReference>
<dbReference type="EMBL" id="JAVDQH010000027">
    <property type="protein sequence ID" value="MDR6246356.1"/>
    <property type="molecule type" value="Genomic_DNA"/>
</dbReference>
<name>A0ABU1J4C4_9BACL</name>
<gene>
    <name evidence="2" type="ORF">JOC58_004287</name>
</gene>
<proteinExistence type="predicted"/>
<reference evidence="2 3" key="1">
    <citation type="submission" date="2023-07" db="EMBL/GenBank/DDBJ databases">
        <title>Genomic Encyclopedia of Type Strains, Phase IV (KMG-IV): sequencing the most valuable type-strain genomes for metagenomic binning, comparative biology and taxonomic classification.</title>
        <authorList>
            <person name="Goeker M."/>
        </authorList>
    </citation>
    <scope>NUCLEOTIDE SEQUENCE [LARGE SCALE GENOMIC DNA]</scope>
    <source>
        <strain evidence="2 3">DSM 22170</strain>
    </source>
</reference>
<dbReference type="Proteomes" id="UP001185028">
    <property type="component" value="Unassembled WGS sequence"/>
</dbReference>
<dbReference type="PROSITE" id="PS51832">
    <property type="entry name" value="HD_GYP"/>
    <property type="match status" value="1"/>
</dbReference>
<dbReference type="InterPro" id="IPR037522">
    <property type="entry name" value="HD_GYP_dom"/>
</dbReference>